<gene>
    <name evidence="1" type="ORF">HERILL_LOCUS847</name>
</gene>
<protein>
    <submittedName>
        <fullName evidence="1">Uncharacterized protein</fullName>
    </submittedName>
</protein>
<dbReference type="Proteomes" id="UP000594454">
    <property type="component" value="Chromosome 1"/>
</dbReference>
<name>A0A7R8YLG1_HERIL</name>
<organism evidence="1 2">
    <name type="scientific">Hermetia illucens</name>
    <name type="common">Black soldier fly</name>
    <dbReference type="NCBI Taxonomy" id="343691"/>
    <lineage>
        <taxon>Eukaryota</taxon>
        <taxon>Metazoa</taxon>
        <taxon>Ecdysozoa</taxon>
        <taxon>Arthropoda</taxon>
        <taxon>Hexapoda</taxon>
        <taxon>Insecta</taxon>
        <taxon>Pterygota</taxon>
        <taxon>Neoptera</taxon>
        <taxon>Endopterygota</taxon>
        <taxon>Diptera</taxon>
        <taxon>Brachycera</taxon>
        <taxon>Stratiomyomorpha</taxon>
        <taxon>Stratiomyidae</taxon>
        <taxon>Hermetiinae</taxon>
        <taxon>Hermetia</taxon>
    </lineage>
</organism>
<reference evidence="1 2" key="1">
    <citation type="submission" date="2020-11" db="EMBL/GenBank/DDBJ databases">
        <authorList>
            <person name="Wallbank WR R."/>
            <person name="Pardo Diaz C."/>
            <person name="Kozak K."/>
            <person name="Martin S."/>
            <person name="Jiggins C."/>
            <person name="Moest M."/>
            <person name="Warren A I."/>
            <person name="Generalovic N T."/>
            <person name="Byers J.R.P. K."/>
            <person name="Montejo-Kovacevich G."/>
            <person name="Yen C E."/>
        </authorList>
    </citation>
    <scope>NUCLEOTIDE SEQUENCE [LARGE SCALE GENOMIC DNA]</scope>
</reference>
<dbReference type="AlphaFoldDB" id="A0A7R8YLG1"/>
<dbReference type="InParanoid" id="A0A7R8YLG1"/>
<accession>A0A7R8YLG1</accession>
<sequence length="72" mass="8298">MTRLVGSQVKDIIKETTAKVDRAYEKEGRIDAQIKTFFIEIFSCFLDINFINTRNTTRPPDSCIFTYANIST</sequence>
<evidence type="ECO:0000313" key="1">
    <source>
        <dbReference type="EMBL" id="CAD7077505.1"/>
    </source>
</evidence>
<keyword evidence="2" id="KW-1185">Reference proteome</keyword>
<proteinExistence type="predicted"/>
<dbReference type="EMBL" id="LR899009">
    <property type="protein sequence ID" value="CAD7077505.1"/>
    <property type="molecule type" value="Genomic_DNA"/>
</dbReference>
<evidence type="ECO:0000313" key="2">
    <source>
        <dbReference type="Proteomes" id="UP000594454"/>
    </source>
</evidence>